<keyword evidence="5" id="KW-0249">Electron transport</keyword>
<reference evidence="7 8" key="1">
    <citation type="submission" date="2021-06" db="EMBL/GenBank/DDBJ databases">
        <authorList>
            <person name="Grouzdev D.S."/>
            <person name="Koziaeva V."/>
        </authorList>
    </citation>
    <scope>NUCLEOTIDE SEQUENCE [LARGE SCALE GENOMIC DNA]</scope>
    <source>
        <strain evidence="7 8">22</strain>
    </source>
</reference>
<dbReference type="InterPro" id="IPR038532">
    <property type="entry name" value="NDUFS4-like_sf"/>
</dbReference>
<keyword evidence="2" id="KW-0813">Transport</keyword>
<evidence type="ECO:0000256" key="2">
    <source>
        <dbReference type="ARBA" id="ARBA00022448"/>
    </source>
</evidence>
<evidence type="ECO:0000256" key="4">
    <source>
        <dbReference type="ARBA" id="ARBA00022946"/>
    </source>
</evidence>
<evidence type="ECO:0000313" key="8">
    <source>
        <dbReference type="Proteomes" id="UP000766595"/>
    </source>
</evidence>
<dbReference type="RefSeq" id="WP_261966720.1">
    <property type="nucleotide sequence ID" value="NZ_JAHHZF010000001.1"/>
</dbReference>
<proteinExistence type="predicted"/>
<dbReference type="AlphaFoldDB" id="A0A947CZ94"/>
<dbReference type="Gene3D" id="3.30.160.190">
    <property type="entry name" value="atu1810 like domain"/>
    <property type="match status" value="1"/>
</dbReference>
<organism evidence="7 8">
    <name type="scientific">Prosthecodimorpha staleyi</name>
    <dbReference type="NCBI Taxonomy" id="2840188"/>
    <lineage>
        <taxon>Bacteria</taxon>
        <taxon>Pseudomonadati</taxon>
        <taxon>Pseudomonadota</taxon>
        <taxon>Alphaproteobacteria</taxon>
        <taxon>Hyphomicrobiales</taxon>
        <taxon>Ancalomicrobiaceae</taxon>
        <taxon>Prosthecodimorpha</taxon>
    </lineage>
</organism>
<comment type="caution">
    <text evidence="7">The sequence shown here is derived from an EMBL/GenBank/DDBJ whole genome shotgun (WGS) entry which is preliminary data.</text>
</comment>
<evidence type="ECO:0000256" key="5">
    <source>
        <dbReference type="ARBA" id="ARBA00022982"/>
    </source>
</evidence>
<evidence type="ECO:0000313" key="7">
    <source>
        <dbReference type="EMBL" id="MBT9288028.1"/>
    </source>
</evidence>
<evidence type="ECO:0000256" key="6">
    <source>
        <dbReference type="ARBA" id="ARBA00023136"/>
    </source>
</evidence>
<keyword evidence="3" id="KW-0679">Respiratory chain</keyword>
<name>A0A947CZ94_9HYPH</name>
<sequence>MVARIYKPAKNAMQSGQAKTKRWCLDYEPEAARSTEPLMGWTSSSDMRSQLKLFFAEKEDAVAYCEKNGIPYTVQEPHERKPKTMSYSDNFKFGRIGHWTH</sequence>
<keyword evidence="4" id="KW-0809">Transit peptide</keyword>
<evidence type="ECO:0000256" key="1">
    <source>
        <dbReference type="ARBA" id="ARBA00004370"/>
    </source>
</evidence>
<dbReference type="GO" id="GO:0016020">
    <property type="term" value="C:membrane"/>
    <property type="evidence" value="ECO:0007669"/>
    <property type="project" value="UniProtKB-SubCell"/>
</dbReference>
<keyword evidence="6" id="KW-0472">Membrane</keyword>
<dbReference type="PANTHER" id="PTHR12219">
    <property type="entry name" value="NADH-UBIQUINONE OXIDOREDUCTASE"/>
    <property type="match status" value="1"/>
</dbReference>
<dbReference type="Proteomes" id="UP000766595">
    <property type="component" value="Unassembled WGS sequence"/>
</dbReference>
<keyword evidence="8" id="KW-1185">Reference proteome</keyword>
<accession>A0A947CZ94</accession>
<comment type="subcellular location">
    <subcellularLocation>
        <location evidence="1">Membrane</location>
    </subcellularLocation>
</comment>
<protein>
    <submittedName>
        <fullName evidence="7">ETC complex I subunit</fullName>
    </submittedName>
</protein>
<dbReference type="Pfam" id="PF04800">
    <property type="entry name" value="NDUS4"/>
    <property type="match status" value="1"/>
</dbReference>
<gene>
    <name evidence="7" type="ORF">KL771_01105</name>
</gene>
<dbReference type="GO" id="GO:0022900">
    <property type="term" value="P:electron transport chain"/>
    <property type="evidence" value="ECO:0007669"/>
    <property type="project" value="InterPro"/>
</dbReference>
<dbReference type="InterPro" id="IPR006885">
    <property type="entry name" value="NADH_UbQ_FeS_4_mit-like"/>
</dbReference>
<dbReference type="PANTHER" id="PTHR12219:SF8">
    <property type="entry name" value="NADH DEHYDROGENASE [UBIQUINONE] IRON-SULFUR PROTEIN 4, MITOCHONDRIAL"/>
    <property type="match status" value="1"/>
</dbReference>
<dbReference type="EMBL" id="JAHHZF010000001">
    <property type="protein sequence ID" value="MBT9288028.1"/>
    <property type="molecule type" value="Genomic_DNA"/>
</dbReference>
<evidence type="ECO:0000256" key="3">
    <source>
        <dbReference type="ARBA" id="ARBA00022660"/>
    </source>
</evidence>